<accession>A0A0F0GH41</accession>
<dbReference type="AlphaFoldDB" id="A0A0F0GH41"/>
<dbReference type="GO" id="GO:0016020">
    <property type="term" value="C:membrane"/>
    <property type="evidence" value="ECO:0007669"/>
    <property type="project" value="TreeGrafter"/>
</dbReference>
<evidence type="ECO:0000313" key="3">
    <source>
        <dbReference type="EMBL" id="KJK40817.1"/>
    </source>
</evidence>
<dbReference type="OrthoDB" id="9796770at2"/>
<keyword evidence="1" id="KW-0378">Hydrolase</keyword>
<dbReference type="RefSeq" id="WP_045317049.1">
    <property type="nucleotide sequence ID" value="NZ_JYJG01000397.1"/>
</dbReference>
<dbReference type="InterPro" id="IPR000073">
    <property type="entry name" value="AB_hydrolase_1"/>
</dbReference>
<dbReference type="EMBL" id="JYJG01000397">
    <property type="protein sequence ID" value="KJK40817.1"/>
    <property type="molecule type" value="Genomic_DNA"/>
</dbReference>
<reference evidence="3 4" key="1">
    <citation type="submission" date="2015-02" db="EMBL/GenBank/DDBJ databases">
        <authorList>
            <person name="Ju K.-S."/>
            <person name="Doroghazi J.R."/>
            <person name="Metcalf W."/>
        </authorList>
    </citation>
    <scope>NUCLEOTIDE SEQUENCE [LARGE SCALE GENOMIC DNA]</scope>
    <source>
        <strain evidence="3 4">NRRL B-16140</strain>
    </source>
</reference>
<evidence type="ECO:0000259" key="2">
    <source>
        <dbReference type="Pfam" id="PF00561"/>
    </source>
</evidence>
<dbReference type="Proteomes" id="UP000033393">
    <property type="component" value="Unassembled WGS sequence"/>
</dbReference>
<dbReference type="SUPFAM" id="SSF53474">
    <property type="entry name" value="alpha/beta-Hydrolases"/>
    <property type="match status" value="1"/>
</dbReference>
<protein>
    <recommendedName>
        <fullName evidence="2">AB hydrolase-1 domain-containing protein</fullName>
    </recommendedName>
</protein>
<dbReference type="InterPro" id="IPR050266">
    <property type="entry name" value="AB_hydrolase_sf"/>
</dbReference>
<sequence>MGTFSSYDGTKLAYHGLAGDDPLICLPGGPMTASSYLAVLPLENMLRLDLRGTGESEGAALETYRADRQVEDVEALRQHLGLDQIRLLGHSAGGSLAILYAARYPRHVKELVLVAPSARAVGIDITNDDRRAIAHSRSEEPWYAEAIGWFEEIWAGNETPEAWERVAPFWHGRWDDEISKLDDDHPTNEQAAEEFYAEGALDPASTRAALENLDVPTLLLVGEVDIALPLNRAREFAGLLPHARLVIQKAAGHTPWLDDPEEFAAIVQRIP</sequence>
<dbReference type="PANTHER" id="PTHR43798:SF31">
    <property type="entry name" value="AB HYDROLASE SUPERFAMILY PROTEIN YCLE"/>
    <property type="match status" value="1"/>
</dbReference>
<evidence type="ECO:0000313" key="4">
    <source>
        <dbReference type="Proteomes" id="UP000033393"/>
    </source>
</evidence>
<feature type="domain" description="AB hydrolase-1" evidence="2">
    <location>
        <begin position="22"/>
        <end position="259"/>
    </location>
</feature>
<dbReference type="PRINTS" id="PR00111">
    <property type="entry name" value="ABHYDROLASE"/>
</dbReference>
<comment type="caution">
    <text evidence="3">The sequence shown here is derived from an EMBL/GenBank/DDBJ whole genome shotgun (WGS) entry which is preliminary data.</text>
</comment>
<dbReference type="Gene3D" id="3.40.50.1820">
    <property type="entry name" value="alpha/beta hydrolase"/>
    <property type="match status" value="1"/>
</dbReference>
<gene>
    <name evidence="3" type="ORF">UK23_40185</name>
</gene>
<organism evidence="3 4">
    <name type="scientific">Lentzea aerocolonigenes</name>
    <name type="common">Lechevalieria aerocolonigenes</name>
    <name type="synonym">Saccharothrix aerocolonigenes</name>
    <dbReference type="NCBI Taxonomy" id="68170"/>
    <lineage>
        <taxon>Bacteria</taxon>
        <taxon>Bacillati</taxon>
        <taxon>Actinomycetota</taxon>
        <taxon>Actinomycetes</taxon>
        <taxon>Pseudonocardiales</taxon>
        <taxon>Pseudonocardiaceae</taxon>
        <taxon>Lentzea</taxon>
    </lineage>
</organism>
<dbReference type="Pfam" id="PF00561">
    <property type="entry name" value="Abhydrolase_1"/>
    <property type="match status" value="1"/>
</dbReference>
<dbReference type="InterPro" id="IPR029058">
    <property type="entry name" value="AB_hydrolase_fold"/>
</dbReference>
<dbReference type="GO" id="GO:0016787">
    <property type="term" value="F:hydrolase activity"/>
    <property type="evidence" value="ECO:0007669"/>
    <property type="project" value="UniProtKB-KW"/>
</dbReference>
<keyword evidence="4" id="KW-1185">Reference proteome</keyword>
<evidence type="ECO:0000256" key="1">
    <source>
        <dbReference type="ARBA" id="ARBA00022801"/>
    </source>
</evidence>
<dbReference type="PANTHER" id="PTHR43798">
    <property type="entry name" value="MONOACYLGLYCEROL LIPASE"/>
    <property type="match status" value="1"/>
</dbReference>
<proteinExistence type="predicted"/>
<name>A0A0F0GH41_LENAE</name>